<evidence type="ECO:0000313" key="2">
    <source>
        <dbReference type="EMBL" id="OGH74066.1"/>
    </source>
</evidence>
<feature type="transmembrane region" description="Helical" evidence="1">
    <location>
        <begin position="13"/>
        <end position="33"/>
    </location>
</feature>
<reference evidence="2 3" key="1">
    <citation type="journal article" date="2016" name="Nat. Commun.">
        <title>Thousands of microbial genomes shed light on interconnected biogeochemical processes in an aquifer system.</title>
        <authorList>
            <person name="Anantharaman K."/>
            <person name="Brown C.T."/>
            <person name="Hug L.A."/>
            <person name="Sharon I."/>
            <person name="Castelle C.J."/>
            <person name="Probst A.J."/>
            <person name="Thomas B.C."/>
            <person name="Singh A."/>
            <person name="Wilkins M.J."/>
            <person name="Karaoz U."/>
            <person name="Brodie E.L."/>
            <person name="Williams K.H."/>
            <person name="Hubbard S.S."/>
            <person name="Banfield J.F."/>
        </authorList>
    </citation>
    <scope>NUCLEOTIDE SEQUENCE [LARGE SCALE GENOMIC DNA]</scope>
</reference>
<evidence type="ECO:0000313" key="3">
    <source>
        <dbReference type="Proteomes" id="UP000178347"/>
    </source>
</evidence>
<proteinExistence type="predicted"/>
<evidence type="ECO:0000256" key="1">
    <source>
        <dbReference type="SAM" id="Phobius"/>
    </source>
</evidence>
<comment type="caution">
    <text evidence="2">The sequence shown here is derived from an EMBL/GenBank/DDBJ whole genome shotgun (WGS) entry which is preliminary data.</text>
</comment>
<dbReference type="EMBL" id="MFQN01000029">
    <property type="protein sequence ID" value="OGH74066.1"/>
    <property type="molecule type" value="Genomic_DNA"/>
</dbReference>
<accession>A0A1F6MQY3</accession>
<keyword evidence="1" id="KW-1133">Transmembrane helix</keyword>
<organism evidence="2 3">
    <name type="scientific">Candidatus Magasanikbacteria bacterium RIFCSPLOWO2_12_FULL_43_12</name>
    <dbReference type="NCBI Taxonomy" id="1798692"/>
    <lineage>
        <taxon>Bacteria</taxon>
        <taxon>Candidatus Magasanikiibacteriota</taxon>
    </lineage>
</organism>
<sequence>MDTQPRVDKWQKLLVIILVAVILVVIGLGWYIFDVMNSKLKKFESFTKVSLQEELVVDLGDKKEGTLNLSNTDSEVGGVVEKVSKHILLPTGEITVATVNDAEALRRQNPQAFKYIKNGDRLLISAEGIIMYDPIVDKVVDVAH</sequence>
<name>A0A1F6MQY3_9BACT</name>
<protein>
    <submittedName>
        <fullName evidence="2">Uncharacterized protein</fullName>
    </submittedName>
</protein>
<dbReference type="Proteomes" id="UP000178347">
    <property type="component" value="Unassembled WGS sequence"/>
</dbReference>
<gene>
    <name evidence="2" type="ORF">A3G00_02090</name>
</gene>
<dbReference type="AlphaFoldDB" id="A0A1F6MQY3"/>
<keyword evidence="1" id="KW-0472">Membrane</keyword>
<keyword evidence="1" id="KW-0812">Transmembrane</keyword>